<name>A0A834HSG6_RHYFE</name>
<keyword evidence="1" id="KW-0472">Membrane</keyword>
<comment type="caution">
    <text evidence="2">The sequence shown here is derived from an EMBL/GenBank/DDBJ whole genome shotgun (WGS) entry which is preliminary data.</text>
</comment>
<keyword evidence="1" id="KW-0812">Transmembrane</keyword>
<gene>
    <name evidence="2" type="ORF">GWI33_019579</name>
</gene>
<evidence type="ECO:0000313" key="3">
    <source>
        <dbReference type="Proteomes" id="UP000625711"/>
    </source>
</evidence>
<proteinExistence type="predicted"/>
<dbReference type="EMBL" id="JAACXV010014459">
    <property type="protein sequence ID" value="KAF7267174.1"/>
    <property type="molecule type" value="Genomic_DNA"/>
</dbReference>
<reference evidence="2" key="1">
    <citation type="submission" date="2020-08" db="EMBL/GenBank/DDBJ databases">
        <title>Genome sequencing and assembly of the red palm weevil Rhynchophorus ferrugineus.</title>
        <authorList>
            <person name="Dias G.B."/>
            <person name="Bergman C.M."/>
            <person name="Manee M."/>
        </authorList>
    </citation>
    <scope>NUCLEOTIDE SEQUENCE</scope>
    <source>
        <strain evidence="2">AA-2017</strain>
        <tissue evidence="2">Whole larva</tissue>
    </source>
</reference>
<feature type="transmembrane region" description="Helical" evidence="1">
    <location>
        <begin position="30"/>
        <end position="50"/>
    </location>
</feature>
<feature type="transmembrane region" description="Helical" evidence="1">
    <location>
        <begin position="124"/>
        <end position="146"/>
    </location>
</feature>
<sequence>MARYSTALSYVILTVMGIYSLLSLANYKLYFARLSFGIITLTSLIGVWRWGHPIYGYKINKIYAAVKKVEDMLVLACIVTSIWMKYQFPLLLALIHVLVAFLPLVIPHIYSIKKNKIKIYKDICLFYVCCLIILINCIWHSSTVFYSSPPEDPPDPPPVIIDWMLFVMFSSRDANDTTEKNAISTLNMSCGIMEHWPSERLKK</sequence>
<evidence type="ECO:0000313" key="2">
    <source>
        <dbReference type="EMBL" id="KAF7267174.1"/>
    </source>
</evidence>
<protein>
    <submittedName>
        <fullName evidence="2">Uncharacterized protein</fullName>
    </submittedName>
</protein>
<feature type="transmembrane region" description="Helical" evidence="1">
    <location>
        <begin position="90"/>
        <end position="112"/>
    </location>
</feature>
<dbReference type="Proteomes" id="UP000625711">
    <property type="component" value="Unassembled WGS sequence"/>
</dbReference>
<dbReference type="AlphaFoldDB" id="A0A834HSG6"/>
<organism evidence="2 3">
    <name type="scientific">Rhynchophorus ferrugineus</name>
    <name type="common">Red palm weevil</name>
    <name type="synonym">Curculio ferrugineus</name>
    <dbReference type="NCBI Taxonomy" id="354439"/>
    <lineage>
        <taxon>Eukaryota</taxon>
        <taxon>Metazoa</taxon>
        <taxon>Ecdysozoa</taxon>
        <taxon>Arthropoda</taxon>
        <taxon>Hexapoda</taxon>
        <taxon>Insecta</taxon>
        <taxon>Pterygota</taxon>
        <taxon>Neoptera</taxon>
        <taxon>Endopterygota</taxon>
        <taxon>Coleoptera</taxon>
        <taxon>Polyphaga</taxon>
        <taxon>Cucujiformia</taxon>
        <taxon>Curculionidae</taxon>
        <taxon>Dryophthorinae</taxon>
        <taxon>Rhynchophorus</taxon>
    </lineage>
</organism>
<keyword evidence="3" id="KW-1185">Reference proteome</keyword>
<dbReference type="OrthoDB" id="26525at2759"/>
<keyword evidence="1" id="KW-1133">Transmembrane helix</keyword>
<feature type="transmembrane region" description="Helical" evidence="1">
    <location>
        <begin position="7"/>
        <end position="24"/>
    </location>
</feature>
<evidence type="ECO:0000256" key="1">
    <source>
        <dbReference type="SAM" id="Phobius"/>
    </source>
</evidence>
<accession>A0A834HSG6</accession>